<comment type="caution">
    <text evidence="2">The sequence shown here is derived from an EMBL/GenBank/DDBJ whole genome shotgun (WGS) entry which is preliminary data.</text>
</comment>
<gene>
    <name evidence="2" type="ORF">IFM89_008531</name>
</gene>
<dbReference type="AlphaFoldDB" id="A0A835M2F4"/>
<dbReference type="Proteomes" id="UP000631114">
    <property type="component" value="Unassembled WGS sequence"/>
</dbReference>
<sequence>MSESFAISIYQSQWKRSIKSQEELGDGSELPSRSLLYYGIDDRSKNGTCGRNLFSIRTPRKRLHPSDSKGGSSKKSLEDFNQMVESCEGSFAAGERFLKVLVNRFLHHYVKNPAMSAGIQNEVEVVGNLARSKSSSRSGLDEKIKLLEQLERELLSKRTLSA</sequence>
<accession>A0A835M2F4</accession>
<protein>
    <submittedName>
        <fullName evidence="2">Uncharacterized protein</fullName>
    </submittedName>
</protein>
<name>A0A835M2F4_9MAGN</name>
<dbReference type="EMBL" id="JADFTS010000004">
    <property type="protein sequence ID" value="KAF9608246.1"/>
    <property type="molecule type" value="Genomic_DNA"/>
</dbReference>
<evidence type="ECO:0000313" key="2">
    <source>
        <dbReference type="EMBL" id="KAF9608246.1"/>
    </source>
</evidence>
<keyword evidence="3" id="KW-1185">Reference proteome</keyword>
<organism evidence="2 3">
    <name type="scientific">Coptis chinensis</name>
    <dbReference type="NCBI Taxonomy" id="261450"/>
    <lineage>
        <taxon>Eukaryota</taxon>
        <taxon>Viridiplantae</taxon>
        <taxon>Streptophyta</taxon>
        <taxon>Embryophyta</taxon>
        <taxon>Tracheophyta</taxon>
        <taxon>Spermatophyta</taxon>
        <taxon>Magnoliopsida</taxon>
        <taxon>Ranunculales</taxon>
        <taxon>Ranunculaceae</taxon>
        <taxon>Coptidoideae</taxon>
        <taxon>Coptis</taxon>
    </lineage>
</organism>
<evidence type="ECO:0000313" key="3">
    <source>
        <dbReference type="Proteomes" id="UP000631114"/>
    </source>
</evidence>
<evidence type="ECO:0000256" key="1">
    <source>
        <dbReference type="SAM" id="MobiDB-lite"/>
    </source>
</evidence>
<reference evidence="2 3" key="1">
    <citation type="submission" date="2020-10" db="EMBL/GenBank/DDBJ databases">
        <title>The Coptis chinensis genome and diversification of protoberbering-type alkaloids.</title>
        <authorList>
            <person name="Wang B."/>
            <person name="Shu S."/>
            <person name="Song C."/>
            <person name="Liu Y."/>
        </authorList>
    </citation>
    <scope>NUCLEOTIDE SEQUENCE [LARGE SCALE GENOMIC DNA]</scope>
    <source>
        <strain evidence="2">HL-2020</strain>
        <tissue evidence="2">Leaf</tissue>
    </source>
</reference>
<feature type="region of interest" description="Disordered" evidence="1">
    <location>
        <begin position="56"/>
        <end position="77"/>
    </location>
</feature>
<proteinExistence type="predicted"/>